<name>A0ABV7K187_9ALTE</name>
<dbReference type="RefSeq" id="WP_123326966.1">
    <property type="nucleotide sequence ID" value="NZ_JBHRSX010000031.1"/>
</dbReference>
<gene>
    <name evidence="2" type="ORF">ACFOEW_13110</name>
</gene>
<feature type="compositionally biased region" description="Acidic residues" evidence="1">
    <location>
        <begin position="51"/>
        <end position="60"/>
    </location>
</feature>
<proteinExistence type="predicted"/>
<accession>A0ABV7K187</accession>
<reference evidence="3" key="1">
    <citation type="journal article" date="2019" name="Int. J. Syst. Evol. Microbiol.">
        <title>The Global Catalogue of Microorganisms (GCM) 10K type strain sequencing project: providing services to taxonomists for standard genome sequencing and annotation.</title>
        <authorList>
            <consortium name="The Broad Institute Genomics Platform"/>
            <consortium name="The Broad Institute Genome Sequencing Center for Infectious Disease"/>
            <person name="Wu L."/>
            <person name="Ma J."/>
        </authorList>
    </citation>
    <scope>NUCLEOTIDE SEQUENCE [LARGE SCALE GENOMIC DNA]</scope>
    <source>
        <strain evidence="3">KCTC 52449</strain>
    </source>
</reference>
<evidence type="ECO:0000256" key="1">
    <source>
        <dbReference type="SAM" id="MobiDB-lite"/>
    </source>
</evidence>
<organism evidence="2 3">
    <name type="scientific">Alteromonas oceani</name>
    <dbReference type="NCBI Taxonomy" id="2071609"/>
    <lineage>
        <taxon>Bacteria</taxon>
        <taxon>Pseudomonadati</taxon>
        <taxon>Pseudomonadota</taxon>
        <taxon>Gammaproteobacteria</taxon>
        <taxon>Alteromonadales</taxon>
        <taxon>Alteromonadaceae</taxon>
        <taxon>Alteromonas/Salinimonas group</taxon>
        <taxon>Alteromonas</taxon>
    </lineage>
</organism>
<dbReference type="Proteomes" id="UP001595477">
    <property type="component" value="Unassembled WGS sequence"/>
</dbReference>
<protein>
    <submittedName>
        <fullName evidence="2">Uncharacterized protein</fullName>
    </submittedName>
</protein>
<evidence type="ECO:0000313" key="3">
    <source>
        <dbReference type="Proteomes" id="UP001595477"/>
    </source>
</evidence>
<feature type="region of interest" description="Disordered" evidence="1">
    <location>
        <begin position="37"/>
        <end position="68"/>
    </location>
</feature>
<dbReference type="EMBL" id="JBHRSX010000031">
    <property type="protein sequence ID" value="MFC3202751.1"/>
    <property type="molecule type" value="Genomic_DNA"/>
</dbReference>
<evidence type="ECO:0000313" key="2">
    <source>
        <dbReference type="EMBL" id="MFC3202751.1"/>
    </source>
</evidence>
<keyword evidence="3" id="KW-1185">Reference proteome</keyword>
<comment type="caution">
    <text evidence="2">The sequence shown here is derived from an EMBL/GenBank/DDBJ whole genome shotgun (WGS) entry which is preliminary data.</text>
</comment>
<sequence>MGAISLLEKLGADPSLNINDLSPAERTEVEQLLATLAQEKNNPTLSINEPTDPDDDDNVPSEEPAKNA</sequence>
<feature type="compositionally biased region" description="Polar residues" evidence="1">
    <location>
        <begin position="38"/>
        <end position="49"/>
    </location>
</feature>